<dbReference type="EMBL" id="BKAJ01000164">
    <property type="protein sequence ID" value="GEP60438.1"/>
    <property type="molecule type" value="Genomic_DNA"/>
</dbReference>
<dbReference type="Proteomes" id="UP000321058">
    <property type="component" value="Unassembled WGS sequence"/>
</dbReference>
<keyword evidence="2" id="KW-1185">Reference proteome</keyword>
<protein>
    <submittedName>
        <fullName evidence="1">Uncharacterized protein</fullName>
    </submittedName>
</protein>
<name>A0A512NND0_9HYPH</name>
<proteinExistence type="predicted"/>
<organism evidence="1 2">
    <name type="scientific">Reyranella soli</name>
    <dbReference type="NCBI Taxonomy" id="1230389"/>
    <lineage>
        <taxon>Bacteria</taxon>
        <taxon>Pseudomonadati</taxon>
        <taxon>Pseudomonadota</taxon>
        <taxon>Alphaproteobacteria</taxon>
        <taxon>Hyphomicrobiales</taxon>
        <taxon>Reyranellaceae</taxon>
        <taxon>Reyranella</taxon>
    </lineage>
</organism>
<evidence type="ECO:0000313" key="2">
    <source>
        <dbReference type="Proteomes" id="UP000321058"/>
    </source>
</evidence>
<gene>
    <name evidence="1" type="ORF">RSO01_76040</name>
</gene>
<comment type="caution">
    <text evidence="1">The sequence shown here is derived from an EMBL/GenBank/DDBJ whole genome shotgun (WGS) entry which is preliminary data.</text>
</comment>
<dbReference type="AlphaFoldDB" id="A0A512NND0"/>
<dbReference type="InterPro" id="IPR019960">
    <property type="entry name" value="T1SS_VCA0849"/>
</dbReference>
<dbReference type="RefSeq" id="WP_147155784.1">
    <property type="nucleotide sequence ID" value="NZ_BKAJ01000164.1"/>
</dbReference>
<reference evidence="1 2" key="1">
    <citation type="submission" date="2019-07" db="EMBL/GenBank/DDBJ databases">
        <title>Whole genome shotgun sequence of Reyranella soli NBRC 108950.</title>
        <authorList>
            <person name="Hosoyama A."/>
            <person name="Uohara A."/>
            <person name="Ohji S."/>
            <person name="Ichikawa N."/>
        </authorList>
    </citation>
    <scope>NUCLEOTIDE SEQUENCE [LARGE SCALE GENOMIC DNA]</scope>
    <source>
        <strain evidence="1 2">NBRC 108950</strain>
    </source>
</reference>
<dbReference type="OrthoDB" id="220114at2"/>
<accession>A0A512NND0</accession>
<dbReference type="NCBIfam" id="TIGR03661">
    <property type="entry name" value="T1SS_VCA0849"/>
    <property type="match status" value="1"/>
</dbReference>
<evidence type="ECO:0000313" key="1">
    <source>
        <dbReference type="EMBL" id="GEP60438.1"/>
    </source>
</evidence>
<sequence length="88" mass="9305">MIRDIQAFSVSDGDILDLTDILSIPYDPLSDDIADFISFSESTGSTFVSVDRDGTAGVYSMAQIMKLEGVTGLSAPDLLETNGNLLAA</sequence>